<proteinExistence type="predicted"/>
<keyword evidence="1" id="KW-0966">Cell projection</keyword>
<keyword evidence="1" id="KW-0282">Flagellum</keyword>
<keyword evidence="2" id="KW-1185">Reference proteome</keyword>
<protein>
    <submittedName>
        <fullName evidence="1">Flagellar basal body-associated FliL family protein</fullName>
    </submittedName>
</protein>
<dbReference type="Proteomes" id="UP001399917">
    <property type="component" value="Unassembled WGS sequence"/>
</dbReference>
<dbReference type="EMBL" id="BAABDF010000003">
    <property type="protein sequence ID" value="GAA3858940.1"/>
    <property type="molecule type" value="Genomic_DNA"/>
</dbReference>
<reference evidence="2" key="1">
    <citation type="journal article" date="2019" name="Int. J. Syst. Evol. Microbiol.">
        <title>The Global Catalogue of Microorganisms (GCM) 10K type strain sequencing project: providing services to taxonomists for standard genome sequencing and annotation.</title>
        <authorList>
            <consortium name="The Broad Institute Genomics Platform"/>
            <consortium name="The Broad Institute Genome Sequencing Center for Infectious Disease"/>
            <person name="Wu L."/>
            <person name="Ma J."/>
        </authorList>
    </citation>
    <scope>NUCLEOTIDE SEQUENCE [LARGE SCALE GENOMIC DNA]</scope>
    <source>
        <strain evidence="2">JCM 17190</strain>
    </source>
</reference>
<evidence type="ECO:0000313" key="1">
    <source>
        <dbReference type="EMBL" id="GAA3858940.1"/>
    </source>
</evidence>
<evidence type="ECO:0000313" key="2">
    <source>
        <dbReference type="Proteomes" id="UP001399917"/>
    </source>
</evidence>
<dbReference type="RefSeq" id="WP_344843578.1">
    <property type="nucleotide sequence ID" value="NZ_BAABDF010000003.1"/>
</dbReference>
<accession>A0ABP7JYY6</accession>
<organism evidence="1 2">
    <name type="scientific">Celeribacter arenosi</name>
    <dbReference type="NCBI Taxonomy" id="792649"/>
    <lineage>
        <taxon>Bacteria</taxon>
        <taxon>Pseudomonadati</taxon>
        <taxon>Pseudomonadota</taxon>
        <taxon>Alphaproteobacteria</taxon>
        <taxon>Rhodobacterales</taxon>
        <taxon>Roseobacteraceae</taxon>
        <taxon>Celeribacter</taxon>
    </lineage>
</organism>
<comment type="caution">
    <text evidence="1">The sequence shown here is derived from an EMBL/GenBank/DDBJ whole genome shotgun (WGS) entry which is preliminary data.</text>
</comment>
<keyword evidence="1" id="KW-0969">Cilium</keyword>
<name>A0ABP7JYY6_9RHOB</name>
<gene>
    <name evidence="1" type="ORF">GCM10022404_07180</name>
</gene>
<sequence length="168" mass="17988">MLGKLMPLLLPLVGLGAGVGGGLMLRPPAEVVEIDPCAAPSDGGHSELIAVAHEPEVDTSTYEYVKLNNQFVIPDIDGDRIAAMVVMSLNLETDAGFREAIYAREPKLRDAFLQVLFDHANAGGFKGTFTDGAAMSTLRRNLVQAAQVTVGTEIHDVLVTDIVRQDMN</sequence>